<reference evidence="1 2" key="1">
    <citation type="submission" date="2024-10" db="EMBL/GenBank/DDBJ databases">
        <title>The Natural Products Discovery Center: Release of the First 8490 Sequenced Strains for Exploring Actinobacteria Biosynthetic Diversity.</title>
        <authorList>
            <person name="Kalkreuter E."/>
            <person name="Kautsar S.A."/>
            <person name="Yang D."/>
            <person name="Bader C.D."/>
            <person name="Teijaro C.N."/>
            <person name="Fluegel L."/>
            <person name="Davis C.M."/>
            <person name="Simpson J.R."/>
            <person name="Lauterbach L."/>
            <person name="Steele A.D."/>
            <person name="Gui C."/>
            <person name="Meng S."/>
            <person name="Li G."/>
            <person name="Viehrig K."/>
            <person name="Ye F."/>
            <person name="Su P."/>
            <person name="Kiefer A.F."/>
            <person name="Nichols A."/>
            <person name="Cepeda A.J."/>
            <person name="Yan W."/>
            <person name="Fan B."/>
            <person name="Jiang Y."/>
            <person name="Adhikari A."/>
            <person name="Zheng C.-J."/>
            <person name="Schuster L."/>
            <person name="Cowan T.M."/>
            <person name="Smanski M.J."/>
            <person name="Chevrette M.G."/>
            <person name="De Carvalho L.P.S."/>
            <person name="Shen B."/>
        </authorList>
    </citation>
    <scope>NUCLEOTIDE SEQUENCE [LARGE SCALE GENOMIC DNA]</scope>
    <source>
        <strain evidence="1 2">NPDC018013</strain>
    </source>
</reference>
<protein>
    <submittedName>
        <fullName evidence="1">Uncharacterized protein</fullName>
    </submittedName>
</protein>
<evidence type="ECO:0000313" key="2">
    <source>
        <dbReference type="Proteomes" id="UP001610990"/>
    </source>
</evidence>
<dbReference type="RefSeq" id="WP_052859256.1">
    <property type="nucleotide sequence ID" value="NZ_CP108413.1"/>
</dbReference>
<sequence length="149" mass="15822">MARGVTPTPVSASALVTPGFWCERYVYRSVHAEVLASWTTVSTRSPIRAVRHIGADARQMASGLADREQRRVLGRVAGDERHIVGAVAALDRGEPCGLALDCAGTWVEWSARPVLFLPLVSRTGPHCAYAADPPGGFGAPLVPMDGFLG</sequence>
<dbReference type="Proteomes" id="UP001610990">
    <property type="component" value="Unassembled WGS sequence"/>
</dbReference>
<comment type="caution">
    <text evidence="1">The sequence shown here is derived from an EMBL/GenBank/DDBJ whole genome shotgun (WGS) entry which is preliminary data.</text>
</comment>
<keyword evidence="2" id="KW-1185">Reference proteome</keyword>
<name>A0ABW7R9Q9_9ACTN</name>
<accession>A0ABW7R9Q9</accession>
<dbReference type="EMBL" id="JBIRGH010000005">
    <property type="protein sequence ID" value="MFH8584792.1"/>
    <property type="molecule type" value="Genomic_DNA"/>
</dbReference>
<evidence type="ECO:0000313" key="1">
    <source>
        <dbReference type="EMBL" id="MFH8584792.1"/>
    </source>
</evidence>
<proteinExistence type="predicted"/>
<organism evidence="1 2">
    <name type="scientific">Streptomyces celluloflavus</name>
    <dbReference type="NCBI Taxonomy" id="58344"/>
    <lineage>
        <taxon>Bacteria</taxon>
        <taxon>Bacillati</taxon>
        <taxon>Actinomycetota</taxon>
        <taxon>Actinomycetes</taxon>
        <taxon>Kitasatosporales</taxon>
        <taxon>Streptomycetaceae</taxon>
        <taxon>Streptomyces</taxon>
    </lineage>
</organism>
<gene>
    <name evidence="1" type="ORF">ACH4GP_10410</name>
</gene>